<proteinExistence type="predicted"/>
<dbReference type="AlphaFoldDB" id="A0A807LN53"/>
<evidence type="ECO:0000313" key="1">
    <source>
        <dbReference type="EMBL" id="APZ07225.1"/>
    </source>
</evidence>
<dbReference type="RefSeq" id="WP_076770146.1">
    <property type="nucleotide sequence ID" value="NZ_CP019445.1"/>
</dbReference>
<organism evidence="1 2">
    <name type="scientific">Kosakonia cowanii JCM 10956 = DSM 18146</name>
    <dbReference type="NCBI Taxonomy" id="1300165"/>
    <lineage>
        <taxon>Bacteria</taxon>
        <taxon>Pseudomonadati</taxon>
        <taxon>Pseudomonadota</taxon>
        <taxon>Gammaproteobacteria</taxon>
        <taxon>Enterobacterales</taxon>
        <taxon>Enterobacteriaceae</taxon>
        <taxon>Kosakonia</taxon>
    </lineage>
</organism>
<keyword evidence="2" id="KW-1185">Reference proteome</keyword>
<accession>A0A807LN53</accession>
<gene>
    <name evidence="1" type="ORF">BWI95_20340</name>
</gene>
<dbReference type="EMBL" id="CP019445">
    <property type="protein sequence ID" value="APZ07225.1"/>
    <property type="molecule type" value="Genomic_DNA"/>
</dbReference>
<dbReference type="Proteomes" id="UP000187148">
    <property type="component" value="Chromosome"/>
</dbReference>
<name>A0A807LN53_9ENTR</name>
<dbReference type="KEGG" id="kco:BWI95_20340"/>
<reference evidence="1 2" key="1">
    <citation type="submission" date="2017-01" db="EMBL/GenBank/DDBJ databases">
        <authorList>
            <person name="Cao J.-M."/>
        </authorList>
    </citation>
    <scope>NUCLEOTIDE SEQUENCE [LARGE SCALE GENOMIC DNA]</scope>
    <source>
        <strain evidence="1 2">888-76</strain>
    </source>
</reference>
<evidence type="ECO:0000313" key="2">
    <source>
        <dbReference type="Proteomes" id="UP000187148"/>
    </source>
</evidence>
<sequence length="296" mass="33388">MDMIMNVYCIPVEIEYTHGRLAFGSFLADCVKNNSTDMDYSNSDINVKFRFFEDNDCFSILVLSEKVARSHFLLNHANNNFTVSVNSNANADFIGEINMLIIKKKNLKGVYLHNEGSMTLSTFDAKLRQGYFNAIRKLYRTKKRNEKVKINRLVDDSSIVDKLKKYKFIDEINVTFTTLTAQQSYISGAYKNHTKSVQIKMNTSGLDIGKATDRDDLVNYINGVLQARAKSVSVKGRDNVASAGEVIGLVDKANNVGIFDYDQFSNNINGMTVSSFLSNTVYLDSKDIIVNHKLLK</sequence>
<protein>
    <submittedName>
        <fullName evidence="1">Uncharacterized protein</fullName>
    </submittedName>
</protein>